<dbReference type="PANTHER" id="PTHR14689">
    <property type="entry name" value="PHORBOL-ESTER_DAG-TYPE DOMAIN-CONTAINING PROTEIN"/>
    <property type="match status" value="1"/>
</dbReference>
<evidence type="ECO:0000256" key="1">
    <source>
        <dbReference type="SAM" id="MobiDB-lite"/>
    </source>
</evidence>
<feature type="domain" description="DUF4211" evidence="2">
    <location>
        <begin position="288"/>
        <end position="392"/>
    </location>
</feature>
<comment type="caution">
    <text evidence="3">The sequence shown here is derived from an EMBL/GenBank/DDBJ whole genome shotgun (WGS) entry which is preliminary data.</text>
</comment>
<organism evidence="3 4">
    <name type="scientific">Meganyctiphanes norvegica</name>
    <name type="common">Northern krill</name>
    <name type="synonym">Thysanopoda norvegica</name>
    <dbReference type="NCBI Taxonomy" id="48144"/>
    <lineage>
        <taxon>Eukaryota</taxon>
        <taxon>Metazoa</taxon>
        <taxon>Ecdysozoa</taxon>
        <taxon>Arthropoda</taxon>
        <taxon>Crustacea</taxon>
        <taxon>Multicrustacea</taxon>
        <taxon>Malacostraca</taxon>
        <taxon>Eumalacostraca</taxon>
        <taxon>Eucarida</taxon>
        <taxon>Euphausiacea</taxon>
        <taxon>Euphausiidae</taxon>
        <taxon>Meganyctiphanes</taxon>
    </lineage>
</organism>
<feature type="compositionally biased region" description="Acidic residues" evidence="1">
    <location>
        <begin position="41"/>
        <end position="59"/>
    </location>
</feature>
<dbReference type="Proteomes" id="UP001497623">
    <property type="component" value="Unassembled WGS sequence"/>
</dbReference>
<feature type="compositionally biased region" description="Acidic residues" evidence="1">
    <location>
        <begin position="1"/>
        <end position="18"/>
    </location>
</feature>
<evidence type="ECO:0000313" key="3">
    <source>
        <dbReference type="EMBL" id="CAL4075690.1"/>
    </source>
</evidence>
<evidence type="ECO:0000259" key="2">
    <source>
        <dbReference type="Pfam" id="PF13926"/>
    </source>
</evidence>
<dbReference type="PANTHER" id="PTHR14689:SF0">
    <property type="entry name" value="COILED-COIL DOMAIN-CONTAINING PROTEIN 82"/>
    <property type="match status" value="1"/>
</dbReference>
<reference evidence="3 4" key="1">
    <citation type="submission" date="2024-05" db="EMBL/GenBank/DDBJ databases">
        <authorList>
            <person name="Wallberg A."/>
        </authorList>
    </citation>
    <scope>NUCLEOTIDE SEQUENCE [LARGE SCALE GENOMIC DNA]</scope>
</reference>
<dbReference type="InterPro" id="IPR025451">
    <property type="entry name" value="DUF4211"/>
</dbReference>
<feature type="region of interest" description="Disordered" evidence="1">
    <location>
        <begin position="252"/>
        <end position="271"/>
    </location>
</feature>
<protein>
    <recommendedName>
        <fullName evidence="2">DUF4211 domain-containing protein</fullName>
    </recommendedName>
</protein>
<accession>A0AAV2QCS1</accession>
<keyword evidence="4" id="KW-1185">Reference proteome</keyword>
<feature type="compositionally biased region" description="Basic residues" evidence="1">
    <location>
        <begin position="88"/>
        <end position="101"/>
    </location>
</feature>
<dbReference type="GO" id="GO:0005634">
    <property type="term" value="C:nucleus"/>
    <property type="evidence" value="ECO:0007669"/>
    <property type="project" value="TreeGrafter"/>
</dbReference>
<proteinExistence type="predicted"/>
<feature type="non-terminal residue" evidence="3">
    <location>
        <position position="492"/>
    </location>
</feature>
<name>A0AAV2QCS1_MEGNR</name>
<sequence>MEDENNPNDIAINDEDQNGESGGRKRRASRAVQRYGHFDADPDDPDSGPDMRDSDDDPEFTAGARNGSVSDDEESGPGSVRTPGSASKRGRGGGRGRKRKSSVPSESPAKVQATGTGRRGRPATVVTPSRSEEKPYNATNLAASSSSSGSASGSKRPEPATTRYKSGDYLIAKSDVSEYRSGNNPPIWRIDGKSLLQKFTHFDKDGKIHYKNMPTYSGWTPATYHQYTSVKTKFVFQTKKDTTVELIDVIENGDEAPPPERPKPSENKVWSNPIESRDYEIPDEMRLNKNAFKIYIQALISNALDSTFLKDVYDDNDEYFPPAIKKIENQGLTGRNKLLEIAKWTNDYTRAVDTWPCTNIKNDANDSCSACNSPKATKLVQFYGRSHDNDSLADQPAQSGLKMENKTFFKPGVMLCNRIQKNELYLKYVHLFKCKIQVTNMRVLFPEEDTKIVEELLDNREWVMTLFKTMCQHIVRADKFYQAEKDRLRRIN</sequence>
<evidence type="ECO:0000313" key="4">
    <source>
        <dbReference type="Proteomes" id="UP001497623"/>
    </source>
</evidence>
<dbReference type="AlphaFoldDB" id="A0AAV2QCS1"/>
<feature type="compositionally biased region" description="Low complexity" evidence="1">
    <location>
        <begin position="142"/>
        <end position="154"/>
    </location>
</feature>
<gene>
    <name evidence="3" type="ORF">MNOR_LOCUS9855</name>
</gene>
<feature type="region of interest" description="Disordered" evidence="1">
    <location>
        <begin position="1"/>
        <end position="166"/>
    </location>
</feature>
<dbReference type="Pfam" id="PF13926">
    <property type="entry name" value="DUF4211"/>
    <property type="match status" value="1"/>
</dbReference>
<dbReference type="EMBL" id="CAXKWB010004849">
    <property type="protein sequence ID" value="CAL4075690.1"/>
    <property type="molecule type" value="Genomic_DNA"/>
</dbReference>